<feature type="transmembrane region" description="Helical" evidence="11">
    <location>
        <begin position="231"/>
        <end position="248"/>
    </location>
</feature>
<dbReference type="InterPro" id="IPR013525">
    <property type="entry name" value="ABC2_TM"/>
</dbReference>
<evidence type="ECO:0000259" key="12">
    <source>
        <dbReference type="PROSITE" id="PS51012"/>
    </source>
</evidence>
<evidence type="ECO:0000256" key="7">
    <source>
        <dbReference type="ARBA" id="ARBA00022903"/>
    </source>
</evidence>
<dbReference type="GO" id="GO:0043190">
    <property type="term" value="C:ATP-binding cassette (ABC) transporter complex"/>
    <property type="evidence" value="ECO:0007669"/>
    <property type="project" value="InterPro"/>
</dbReference>
<name>A0A6S6UKV7_9GAMM</name>
<accession>A0A6S6UKV7</accession>
<evidence type="ECO:0000256" key="3">
    <source>
        <dbReference type="ARBA" id="ARBA00022448"/>
    </source>
</evidence>
<gene>
    <name evidence="13" type="ORF">HELGO_WM20210</name>
</gene>
<reference evidence="13" key="1">
    <citation type="submission" date="2020-01" db="EMBL/GenBank/DDBJ databases">
        <authorList>
            <person name="Meier V. D."/>
            <person name="Meier V D."/>
        </authorList>
    </citation>
    <scope>NUCLEOTIDE SEQUENCE</scope>
    <source>
        <strain evidence="13">HLG_WM_MAG_09</strain>
    </source>
</reference>
<feature type="transmembrane region" description="Helical" evidence="11">
    <location>
        <begin position="32"/>
        <end position="52"/>
    </location>
</feature>
<dbReference type="EMBL" id="CACVAT010000463">
    <property type="protein sequence ID" value="CAA6828273.1"/>
    <property type="molecule type" value="Genomic_DNA"/>
</dbReference>
<feature type="domain" description="ABC transmembrane type-2" evidence="12">
    <location>
        <begin position="30"/>
        <end position="252"/>
    </location>
</feature>
<evidence type="ECO:0000256" key="6">
    <source>
        <dbReference type="ARBA" id="ARBA00022692"/>
    </source>
</evidence>
<dbReference type="PANTHER" id="PTHR30413:SF10">
    <property type="entry name" value="CAPSULE POLYSACCHARIDE EXPORT INNER-MEMBRANE PROTEIN CTRC"/>
    <property type="match status" value="1"/>
</dbReference>
<comment type="subcellular location">
    <subcellularLocation>
        <location evidence="11">Cell inner membrane</location>
        <topology evidence="11">Multi-pass membrane protein</topology>
    </subcellularLocation>
    <subcellularLocation>
        <location evidence="1">Cell membrane</location>
        <topology evidence="1">Multi-pass membrane protein</topology>
    </subcellularLocation>
</comment>
<keyword evidence="7" id="KW-0972">Capsule biogenesis/degradation</keyword>
<evidence type="ECO:0000256" key="5">
    <source>
        <dbReference type="ARBA" id="ARBA00022597"/>
    </source>
</evidence>
<comment type="similarity">
    <text evidence="2 11">Belongs to the ABC-2 integral membrane protein family.</text>
</comment>
<dbReference type="InterPro" id="IPR047817">
    <property type="entry name" value="ABC2_TM_bact-type"/>
</dbReference>
<dbReference type="PANTHER" id="PTHR30413">
    <property type="entry name" value="INNER MEMBRANE TRANSPORT PERMEASE"/>
    <property type="match status" value="1"/>
</dbReference>
<dbReference type="GO" id="GO:0015920">
    <property type="term" value="P:lipopolysaccharide transport"/>
    <property type="evidence" value="ECO:0007669"/>
    <property type="project" value="TreeGrafter"/>
</dbReference>
<keyword evidence="10 11" id="KW-0472">Membrane</keyword>
<keyword evidence="4 11" id="KW-1003">Cell membrane</keyword>
<keyword evidence="6 11" id="KW-0812">Transmembrane</keyword>
<proteinExistence type="inferred from homology"/>
<evidence type="ECO:0000256" key="4">
    <source>
        <dbReference type="ARBA" id="ARBA00022475"/>
    </source>
</evidence>
<feature type="transmembrane region" description="Helical" evidence="11">
    <location>
        <begin position="178"/>
        <end position="200"/>
    </location>
</feature>
<sequence length="259" mass="29507">MLWQALKVQGRVIHASILRETRTRFGRSKLGYFWALFEPMAYMLTLLAIFSAMERGTPIAGVELSMFFFTAIIPWLLFSRISGAVSKAIKSNKPLLTYPQVKATDIMVALVLLEFSTLFLVAIIYLGGSFYIGDFTGIEKLLEVLLALFLATLLGFGFGLLSSTARLYWSAYNNFQSVFMRIMFFTSGKFFVAESLPGTLQEWLWYNPLLHVVEWMRSAFFNSFESGFYDLRYPVVVALLMLFLGLASERLSRHHLSQA</sequence>
<dbReference type="GO" id="GO:0015774">
    <property type="term" value="P:polysaccharide transport"/>
    <property type="evidence" value="ECO:0007669"/>
    <property type="project" value="UniProtKB-KW"/>
</dbReference>
<keyword evidence="5" id="KW-0762">Sugar transport</keyword>
<dbReference type="AlphaFoldDB" id="A0A6S6UKV7"/>
<dbReference type="PRINTS" id="PR00164">
    <property type="entry name" value="ABC2TRNSPORT"/>
</dbReference>
<feature type="transmembrane region" description="Helical" evidence="11">
    <location>
        <begin position="144"/>
        <end position="169"/>
    </location>
</feature>
<evidence type="ECO:0000256" key="9">
    <source>
        <dbReference type="ARBA" id="ARBA00023047"/>
    </source>
</evidence>
<evidence type="ECO:0000256" key="8">
    <source>
        <dbReference type="ARBA" id="ARBA00022989"/>
    </source>
</evidence>
<dbReference type="GO" id="GO:0140359">
    <property type="term" value="F:ABC-type transporter activity"/>
    <property type="evidence" value="ECO:0007669"/>
    <property type="project" value="InterPro"/>
</dbReference>
<keyword evidence="8 11" id="KW-1133">Transmembrane helix</keyword>
<evidence type="ECO:0000256" key="1">
    <source>
        <dbReference type="ARBA" id="ARBA00004651"/>
    </source>
</evidence>
<protein>
    <recommendedName>
        <fullName evidence="11">Transport permease protein</fullName>
    </recommendedName>
</protein>
<keyword evidence="3 11" id="KW-0813">Transport</keyword>
<organism evidence="13">
    <name type="scientific">uncultured Thiotrichaceae bacterium</name>
    <dbReference type="NCBI Taxonomy" id="298394"/>
    <lineage>
        <taxon>Bacteria</taxon>
        <taxon>Pseudomonadati</taxon>
        <taxon>Pseudomonadota</taxon>
        <taxon>Gammaproteobacteria</taxon>
        <taxon>Thiotrichales</taxon>
        <taxon>Thiotrichaceae</taxon>
        <taxon>environmental samples</taxon>
    </lineage>
</organism>
<feature type="transmembrane region" description="Helical" evidence="11">
    <location>
        <begin position="64"/>
        <end position="85"/>
    </location>
</feature>
<evidence type="ECO:0000256" key="2">
    <source>
        <dbReference type="ARBA" id="ARBA00007783"/>
    </source>
</evidence>
<evidence type="ECO:0000256" key="11">
    <source>
        <dbReference type="RuleBase" id="RU361157"/>
    </source>
</evidence>
<feature type="transmembrane region" description="Helical" evidence="11">
    <location>
        <begin position="106"/>
        <end position="132"/>
    </location>
</feature>
<keyword evidence="9" id="KW-0625">Polysaccharide transport</keyword>
<evidence type="ECO:0000313" key="13">
    <source>
        <dbReference type="EMBL" id="CAA6828273.1"/>
    </source>
</evidence>
<evidence type="ECO:0000256" key="10">
    <source>
        <dbReference type="ARBA" id="ARBA00023136"/>
    </source>
</evidence>
<dbReference type="InterPro" id="IPR000412">
    <property type="entry name" value="ABC_2_transport"/>
</dbReference>
<dbReference type="PROSITE" id="PS51012">
    <property type="entry name" value="ABC_TM2"/>
    <property type="match status" value="1"/>
</dbReference>
<dbReference type="Pfam" id="PF01061">
    <property type="entry name" value="ABC2_membrane"/>
    <property type="match status" value="1"/>
</dbReference>